<dbReference type="AlphaFoldDB" id="A0A6B0SGR7"/>
<dbReference type="OrthoDB" id="204612at2157"/>
<proteinExistence type="predicted"/>
<protein>
    <submittedName>
        <fullName evidence="3">Uncharacterized protein</fullName>
    </submittedName>
</protein>
<comment type="caution">
    <text evidence="3">The sequence shown here is derived from an EMBL/GenBank/DDBJ whole genome shotgun (WGS) entry which is preliminary data.</text>
</comment>
<feature type="coiled-coil region" evidence="1">
    <location>
        <begin position="10"/>
        <end position="58"/>
    </location>
</feature>
<accession>A0A6B0SGR7</accession>
<keyword evidence="1" id="KW-0175">Coiled coil</keyword>
<feature type="region of interest" description="Disordered" evidence="2">
    <location>
        <begin position="79"/>
        <end position="104"/>
    </location>
</feature>
<dbReference type="RefSeq" id="WP_159526310.1">
    <property type="nucleotide sequence ID" value="NZ_WUUU01000063.1"/>
</dbReference>
<evidence type="ECO:0000313" key="4">
    <source>
        <dbReference type="Proteomes" id="UP000471521"/>
    </source>
</evidence>
<reference evidence="3 4" key="1">
    <citation type="submission" date="2019-12" db="EMBL/GenBank/DDBJ databases">
        <title>Isolation and characterization of three novel carbon monoxide-oxidizing members of Halobacteria from salione crusts and soils.</title>
        <authorList>
            <person name="Myers M.R."/>
            <person name="King G.M."/>
        </authorList>
    </citation>
    <scope>NUCLEOTIDE SEQUENCE [LARGE SCALE GENOMIC DNA]</scope>
    <source>
        <strain evidence="3 4">PCN9</strain>
    </source>
</reference>
<evidence type="ECO:0000256" key="2">
    <source>
        <dbReference type="SAM" id="MobiDB-lite"/>
    </source>
</evidence>
<evidence type="ECO:0000313" key="3">
    <source>
        <dbReference type="EMBL" id="MXR20788.1"/>
    </source>
</evidence>
<dbReference type="Proteomes" id="UP000471521">
    <property type="component" value="Unassembled WGS sequence"/>
</dbReference>
<keyword evidence="4" id="KW-1185">Reference proteome</keyword>
<organism evidence="3 4">
    <name type="scientific">Halobacterium bonnevillei</name>
    <dbReference type="NCBI Taxonomy" id="2692200"/>
    <lineage>
        <taxon>Archaea</taxon>
        <taxon>Methanobacteriati</taxon>
        <taxon>Methanobacteriota</taxon>
        <taxon>Stenosarchaea group</taxon>
        <taxon>Halobacteria</taxon>
        <taxon>Halobacteriales</taxon>
        <taxon>Halobacteriaceae</taxon>
        <taxon>Halobacterium</taxon>
    </lineage>
</organism>
<gene>
    <name evidence="3" type="ORF">GRX66_09310</name>
</gene>
<dbReference type="EMBL" id="WUUU01000063">
    <property type="protein sequence ID" value="MXR20788.1"/>
    <property type="molecule type" value="Genomic_DNA"/>
</dbReference>
<evidence type="ECO:0000256" key="1">
    <source>
        <dbReference type="SAM" id="Coils"/>
    </source>
</evidence>
<dbReference type="Pfam" id="PF19111">
    <property type="entry name" value="DUF5798"/>
    <property type="match status" value="1"/>
</dbReference>
<sequence>MGFGSTAKKLQKVTEMADKLYERFEKLREQVNDLTDTVEETNDRVTDLEVELAEQRALVEALADHQGVDVDAVIDEARRETQAGADADGEAVTDAGSGSVDGNA</sequence>
<name>A0A6B0SGR7_9EURY</name>
<dbReference type="InterPro" id="IPR043816">
    <property type="entry name" value="DUF5798"/>
</dbReference>